<reference evidence="3" key="1">
    <citation type="journal article" date="2019" name="Int. J. Syst. Evol. Microbiol.">
        <title>The Global Catalogue of Microorganisms (GCM) 10K type strain sequencing project: providing services to taxonomists for standard genome sequencing and annotation.</title>
        <authorList>
            <consortium name="The Broad Institute Genomics Platform"/>
            <consortium name="The Broad Institute Genome Sequencing Center for Infectious Disease"/>
            <person name="Wu L."/>
            <person name="Ma J."/>
        </authorList>
    </citation>
    <scope>NUCLEOTIDE SEQUENCE [LARGE SCALE GENOMIC DNA]</scope>
    <source>
        <strain evidence="3">CCM 8702</strain>
    </source>
</reference>
<name>A0ABQ1ZTL2_9BACL</name>
<dbReference type="Proteomes" id="UP000605427">
    <property type="component" value="Unassembled WGS sequence"/>
</dbReference>
<keyword evidence="3" id="KW-1185">Reference proteome</keyword>
<protein>
    <recommendedName>
        <fullName evidence="1">DUF2357 domain-containing protein</fullName>
    </recommendedName>
</protein>
<feature type="domain" description="DUF2357" evidence="1">
    <location>
        <begin position="133"/>
        <end position="403"/>
    </location>
</feature>
<dbReference type="Pfam" id="PF09823">
    <property type="entry name" value="DUF2357"/>
    <property type="match status" value="1"/>
</dbReference>
<evidence type="ECO:0000313" key="2">
    <source>
        <dbReference type="EMBL" id="GGH76633.1"/>
    </source>
</evidence>
<sequence length="624" mass="72184">MSILPASFDSSTELLRIESNLFELYIAGEPLHETAEQLGLHRDSETGERLSAHFDAEVRSLRLTECRISLFSPETGKAERWEPGTLVFPCFYETKAYELTLVKADPALNLTFYHENVNLRRRIKPRGSRVLSGTLDFGNEIGETELEIRLNDRPLLTIGIEIFPAKLDYRRDYMRLMEEVSEEGYDLTFDFLRRTYRPAEERETSRQSLTEFHTILRRVFERLENAMRRIEANPHQRLDNEHRLVDAGKARRADRRTLADLRRHPQRLQADRQGWLQIEGAGERDRTYLPGIGDGRSIGESLSRFMPTRLLEARRVISTDTDENRFLRWMLERTAGRVDALRRELKETRPGRDPLLDRELERIGRRIGIMLNMDFLRDVGPMQRVNVSLVLQMAPGYREMYKLHLLLLKGLSLREGMMRLSLKDMAQLYEYWCFLKLHRLLSRRCRVIRREGASVDRAGLFPSLIRGGASRIEYEDPERSAQLSLVYNPSMLGRARPTTEQKPDLLLTLRSDSREVSYVLDAKYRIDPAVPGSSYASLYGTPGPLEEDINVMHRYRDAIVKPGASGYERSVSSACVLFPYADEREYSGHHFYQSLSKVGVGALPFLPGSTRLAERWLDDLLSRP</sequence>
<dbReference type="RefSeq" id="WP_172242757.1">
    <property type="nucleotide sequence ID" value="NZ_BMDD01000002.1"/>
</dbReference>
<dbReference type="InterPro" id="IPR007505">
    <property type="entry name" value="PDDEXK_7"/>
</dbReference>
<comment type="caution">
    <text evidence="2">The sequence shown here is derived from an EMBL/GenBank/DDBJ whole genome shotgun (WGS) entry which is preliminary data.</text>
</comment>
<proteinExistence type="predicted"/>
<organism evidence="2 3">
    <name type="scientific">Saccharibacillus endophyticus</name>
    <dbReference type="NCBI Taxonomy" id="2060666"/>
    <lineage>
        <taxon>Bacteria</taxon>
        <taxon>Bacillati</taxon>
        <taxon>Bacillota</taxon>
        <taxon>Bacilli</taxon>
        <taxon>Bacillales</taxon>
        <taxon>Paenibacillaceae</taxon>
        <taxon>Saccharibacillus</taxon>
    </lineage>
</organism>
<dbReference type="Pfam" id="PF04411">
    <property type="entry name" value="PDDEXK_7"/>
    <property type="match status" value="1"/>
</dbReference>
<gene>
    <name evidence="2" type="ORF">GCM10007362_19170</name>
</gene>
<dbReference type="EMBL" id="BMDD01000002">
    <property type="protein sequence ID" value="GGH76633.1"/>
    <property type="molecule type" value="Genomic_DNA"/>
</dbReference>
<dbReference type="InterPro" id="IPR018633">
    <property type="entry name" value="DUF2357"/>
</dbReference>
<evidence type="ECO:0000313" key="3">
    <source>
        <dbReference type="Proteomes" id="UP000605427"/>
    </source>
</evidence>
<evidence type="ECO:0000259" key="1">
    <source>
        <dbReference type="Pfam" id="PF09823"/>
    </source>
</evidence>
<accession>A0ABQ1ZTL2</accession>